<accession>A0A2K8Z7U4</accession>
<dbReference type="EMBL" id="CP025096">
    <property type="protein sequence ID" value="AUD05956.1"/>
    <property type="molecule type" value="Genomic_DNA"/>
</dbReference>
<protein>
    <submittedName>
        <fullName evidence="1">Uncharacterized protein</fullName>
    </submittedName>
</protein>
<sequence length="80" mass="8956">MLILRISKENDRFLYWLVTKQNTAYFGPFKGNKPAGPPGGKPIKLSLAASSTEFSNSLFSFWPRFAVQTFVLKALEDTGL</sequence>
<dbReference type="AlphaFoldDB" id="A0A2K8Z7U4"/>
<dbReference type="KEGG" id="spir:CWM47_31390"/>
<dbReference type="Proteomes" id="UP000232883">
    <property type="component" value="Chromosome"/>
</dbReference>
<gene>
    <name evidence="1" type="ORF">CWM47_31390</name>
</gene>
<proteinExistence type="predicted"/>
<keyword evidence="2" id="KW-1185">Reference proteome</keyword>
<name>A0A2K8Z7U4_9BACT</name>
<evidence type="ECO:0000313" key="1">
    <source>
        <dbReference type="EMBL" id="AUD05956.1"/>
    </source>
</evidence>
<evidence type="ECO:0000313" key="2">
    <source>
        <dbReference type="Proteomes" id="UP000232883"/>
    </source>
</evidence>
<organism evidence="1 2">
    <name type="scientific">Spirosoma pollinicola</name>
    <dbReference type="NCBI Taxonomy" id="2057025"/>
    <lineage>
        <taxon>Bacteria</taxon>
        <taxon>Pseudomonadati</taxon>
        <taxon>Bacteroidota</taxon>
        <taxon>Cytophagia</taxon>
        <taxon>Cytophagales</taxon>
        <taxon>Cytophagaceae</taxon>
        <taxon>Spirosoma</taxon>
    </lineage>
</organism>
<reference evidence="1 2" key="1">
    <citation type="submission" date="2017-11" db="EMBL/GenBank/DDBJ databases">
        <title>Taxonomic description and genome sequences of Spirosoma HA7 sp. nov., isolated from pollen microhabitat of Corylus avellana.</title>
        <authorList>
            <person name="Ambika Manirajan B."/>
            <person name="Suarez C."/>
            <person name="Ratering S."/>
            <person name="Geissler-Plaum R."/>
            <person name="Cardinale M."/>
            <person name="Sylvia S."/>
        </authorList>
    </citation>
    <scope>NUCLEOTIDE SEQUENCE [LARGE SCALE GENOMIC DNA]</scope>
    <source>
        <strain evidence="1 2">HA7</strain>
    </source>
</reference>